<name>A0ABW6ZA49_9HYPH</name>
<dbReference type="Gene3D" id="3.40.605.10">
    <property type="entry name" value="Aldehyde Dehydrogenase, Chain A, domain 1"/>
    <property type="match status" value="1"/>
</dbReference>
<dbReference type="EC" id="1.2.1.-" evidence="5"/>
<keyword evidence="1 3" id="KW-0560">Oxidoreductase</keyword>
<dbReference type="Pfam" id="PF00171">
    <property type="entry name" value="Aldedh"/>
    <property type="match status" value="1"/>
</dbReference>
<protein>
    <submittedName>
        <fullName evidence="5">Aldehyde dehydrogenase family protein</fullName>
        <ecNumber evidence="5">1.2.1.-</ecNumber>
    </submittedName>
</protein>
<dbReference type="InterPro" id="IPR016163">
    <property type="entry name" value="Ald_DH_C"/>
</dbReference>
<feature type="domain" description="Aldehyde dehydrogenase" evidence="4">
    <location>
        <begin position="13"/>
        <end position="472"/>
    </location>
</feature>
<sequence>MGTAPLDLVTCRWSSTNAEDRFPVDNPATGEIFAVVQGGGVAEVDAAVRSAHAAFLGWRRVPARERGLALLQASRKLSEHADELSELLCRENGKPVRDAKAFDVSALIHAFAYFGSLADKMSGETLDMGNVYSVTVREPYGVVAGIIPFNWPPIHTGAKIAPALAAGNTIVLKPGEQAPLTIMRIVEIINTVLPPDLVHVVPGPGATGRALTAHPLIRKISFTGAPSTGTAVLKAAAERHVPVLLELGGKNPFIVFEDADLDRAVRDAVDAAFFNKGEACTAGSRILVHADIHDAFAARLAAFVRRLRLGEGTDPKVHVGPLISKPQQQKVLDYIRIGLEEGATILAQAPLPQEERLRNGYFVQPTVFTGVAPHMRIAQEEIFGPVTALMSFRTEEEAIAIANSTDFALVAGIYSRDQARANRVARGVEAGIVFINNYNRGGNGTPFGGTKSSGYGRERAAMTLNEFTYVKALRIPTGFGDVPQWSALDDIAEKI</sequence>
<dbReference type="Proteomes" id="UP001604043">
    <property type="component" value="Unassembled WGS sequence"/>
</dbReference>
<dbReference type="RefSeq" id="WP_394006971.1">
    <property type="nucleotide sequence ID" value="NZ_JBAFUR010000001.1"/>
</dbReference>
<dbReference type="InterPro" id="IPR016161">
    <property type="entry name" value="Ald_DH/histidinol_DH"/>
</dbReference>
<feature type="active site" evidence="2">
    <location>
        <position position="246"/>
    </location>
</feature>
<evidence type="ECO:0000256" key="1">
    <source>
        <dbReference type="ARBA" id="ARBA00023002"/>
    </source>
</evidence>
<dbReference type="PANTHER" id="PTHR11699">
    <property type="entry name" value="ALDEHYDE DEHYDROGENASE-RELATED"/>
    <property type="match status" value="1"/>
</dbReference>
<accession>A0ABW6ZA49</accession>
<dbReference type="PROSITE" id="PS00070">
    <property type="entry name" value="ALDEHYDE_DEHYDR_CYS"/>
    <property type="match status" value="1"/>
</dbReference>
<evidence type="ECO:0000313" key="5">
    <source>
        <dbReference type="EMBL" id="MFG1250642.1"/>
    </source>
</evidence>
<evidence type="ECO:0000256" key="3">
    <source>
        <dbReference type="RuleBase" id="RU003345"/>
    </source>
</evidence>
<keyword evidence="6" id="KW-1185">Reference proteome</keyword>
<proteinExistence type="inferred from homology"/>
<comment type="similarity">
    <text evidence="3">Belongs to the aldehyde dehydrogenase family.</text>
</comment>
<comment type="caution">
    <text evidence="5">The sequence shown here is derived from an EMBL/GenBank/DDBJ whole genome shotgun (WGS) entry which is preliminary data.</text>
</comment>
<dbReference type="InterPro" id="IPR016162">
    <property type="entry name" value="Ald_DH_N"/>
</dbReference>
<reference evidence="5 6" key="1">
    <citation type="submission" date="2024-02" db="EMBL/GenBank/DDBJ databases">
        <title>Expansion and revision of Xanthobacter and proposal of Roseixanthobacter gen. nov.</title>
        <authorList>
            <person name="Soltysiak M.P.M."/>
            <person name="Jalihal A."/>
            <person name="Ory A."/>
            <person name="Chrisophersen C."/>
            <person name="Lee A.D."/>
            <person name="Boulton J."/>
            <person name="Springer M."/>
        </authorList>
    </citation>
    <scope>NUCLEOTIDE SEQUENCE [LARGE SCALE GENOMIC DNA]</scope>
    <source>
        <strain evidence="5 6">CB5</strain>
    </source>
</reference>
<dbReference type="PROSITE" id="PS00687">
    <property type="entry name" value="ALDEHYDE_DEHYDR_GLU"/>
    <property type="match status" value="1"/>
</dbReference>
<dbReference type="GO" id="GO:0016491">
    <property type="term" value="F:oxidoreductase activity"/>
    <property type="evidence" value="ECO:0007669"/>
    <property type="project" value="UniProtKB-KW"/>
</dbReference>
<evidence type="ECO:0000256" key="2">
    <source>
        <dbReference type="PROSITE-ProRule" id="PRU10007"/>
    </source>
</evidence>
<evidence type="ECO:0000313" key="6">
    <source>
        <dbReference type="Proteomes" id="UP001604043"/>
    </source>
</evidence>
<evidence type="ECO:0000259" key="4">
    <source>
        <dbReference type="Pfam" id="PF00171"/>
    </source>
</evidence>
<gene>
    <name evidence="5" type="ORF">V5F30_00390</name>
</gene>
<dbReference type="Gene3D" id="3.40.309.10">
    <property type="entry name" value="Aldehyde Dehydrogenase, Chain A, domain 2"/>
    <property type="match status" value="1"/>
</dbReference>
<organism evidence="5 6">
    <name type="scientific">Xanthobacter aminoxidans</name>
    <dbReference type="NCBI Taxonomy" id="186280"/>
    <lineage>
        <taxon>Bacteria</taxon>
        <taxon>Pseudomonadati</taxon>
        <taxon>Pseudomonadota</taxon>
        <taxon>Alphaproteobacteria</taxon>
        <taxon>Hyphomicrobiales</taxon>
        <taxon>Xanthobacteraceae</taxon>
        <taxon>Xanthobacter</taxon>
    </lineage>
</organism>
<dbReference type="InterPro" id="IPR016160">
    <property type="entry name" value="Ald_DH_CS_CYS"/>
</dbReference>
<dbReference type="InterPro" id="IPR015590">
    <property type="entry name" value="Aldehyde_DH_dom"/>
</dbReference>
<dbReference type="InterPro" id="IPR029510">
    <property type="entry name" value="Ald_DH_CS_GLU"/>
</dbReference>
<dbReference type="SUPFAM" id="SSF53720">
    <property type="entry name" value="ALDH-like"/>
    <property type="match status" value="1"/>
</dbReference>
<dbReference type="EMBL" id="JBAFUR010000001">
    <property type="protein sequence ID" value="MFG1250642.1"/>
    <property type="molecule type" value="Genomic_DNA"/>
</dbReference>